<dbReference type="PANTHER" id="PTHR43808:SF17">
    <property type="entry name" value="PEPTIDASE M20"/>
    <property type="match status" value="1"/>
</dbReference>
<evidence type="ECO:0000256" key="1">
    <source>
        <dbReference type="ARBA" id="ARBA00022723"/>
    </source>
</evidence>
<feature type="domain" description="Peptidase M20 dimerisation" evidence="3">
    <location>
        <begin position="206"/>
        <end position="303"/>
    </location>
</feature>
<dbReference type="SUPFAM" id="SSF55031">
    <property type="entry name" value="Bacterial exopeptidase dimerisation domain"/>
    <property type="match status" value="1"/>
</dbReference>
<dbReference type="AlphaFoldDB" id="A0A0U1QMX8"/>
<name>A0A0U1QMX8_9BACL</name>
<dbReference type="InterPro" id="IPR011650">
    <property type="entry name" value="Peptidase_M20_dimer"/>
</dbReference>
<gene>
    <name evidence="4" type="ORF">SINU_09780</name>
</gene>
<sequence length="421" mass="44689">MTNKERSPLNEKNNTDSSEVIRQLRAVPAVQQALSFLVEDNDRTTAEQIALTAVPAPPFKENARAAWMADHFHALGLKSVYTDKEGNVLGLLPGKSNERKIVVSAHLDTVFSEQTSIDPIVKDGVVYAPGIADDGRGLAVLLTLIRALNTSGIKPQHTLLFVATVGEEGLGDLRGVKSLFQTRNDIGGFLSIEPGTPERITATAVGSHRYRIVVKGPGGHSFGNFGTPSAIHALGRAIAKISELTVPKNPVTTFTVGTVSGGTSINSIAEHAEMGLDMRSVAQDALLELEKQALACIRQAVKEENARWKKADVIQAEIERVGERPAGTQKETDPAVQTAVAAIRSFNLEPLLEPMSTDSNVAIHKGIPALTLSGGGRCGGMHTLAEYYDPKDASIGAQTVLLTVLGFSGIEDAVPSVLVAT</sequence>
<evidence type="ECO:0000313" key="4">
    <source>
        <dbReference type="EMBL" id="KLI02122.1"/>
    </source>
</evidence>
<keyword evidence="1" id="KW-0479">Metal-binding</keyword>
<proteinExistence type="predicted"/>
<dbReference type="InterPro" id="IPR036264">
    <property type="entry name" value="Bact_exopeptidase_dim_dom"/>
</dbReference>
<dbReference type="PANTHER" id="PTHR43808">
    <property type="entry name" value="ACETYLORNITHINE DEACETYLASE"/>
    <property type="match status" value="1"/>
</dbReference>
<dbReference type="STRING" id="1069536.SINU_09780"/>
<comment type="caution">
    <text evidence="4">The sequence shown here is derived from an EMBL/GenBank/DDBJ whole genome shotgun (WGS) entry which is preliminary data.</text>
</comment>
<keyword evidence="5" id="KW-1185">Reference proteome</keyword>
<dbReference type="GO" id="GO:0016787">
    <property type="term" value="F:hydrolase activity"/>
    <property type="evidence" value="ECO:0007669"/>
    <property type="project" value="UniProtKB-KW"/>
</dbReference>
<keyword evidence="2" id="KW-0378">Hydrolase</keyword>
<dbReference type="Gene3D" id="3.30.70.360">
    <property type="match status" value="1"/>
</dbReference>
<evidence type="ECO:0000313" key="5">
    <source>
        <dbReference type="Proteomes" id="UP000035553"/>
    </source>
</evidence>
<dbReference type="Pfam" id="PF07687">
    <property type="entry name" value="M20_dimer"/>
    <property type="match status" value="1"/>
</dbReference>
<accession>A0A0U1QMX8</accession>
<dbReference type="EMBL" id="AFVQ02000125">
    <property type="protein sequence ID" value="KLI02122.1"/>
    <property type="molecule type" value="Genomic_DNA"/>
</dbReference>
<dbReference type="OrthoDB" id="9783294at2"/>
<dbReference type="SUPFAM" id="SSF53187">
    <property type="entry name" value="Zn-dependent exopeptidases"/>
    <property type="match status" value="1"/>
</dbReference>
<protein>
    <submittedName>
        <fullName evidence="4">Peptidase M20</fullName>
    </submittedName>
</protein>
<dbReference type="InterPro" id="IPR050072">
    <property type="entry name" value="Peptidase_M20A"/>
</dbReference>
<dbReference type="Gene3D" id="3.40.630.10">
    <property type="entry name" value="Zn peptidases"/>
    <property type="match status" value="1"/>
</dbReference>
<dbReference type="Pfam" id="PF01546">
    <property type="entry name" value="Peptidase_M20"/>
    <property type="match status" value="1"/>
</dbReference>
<evidence type="ECO:0000259" key="3">
    <source>
        <dbReference type="Pfam" id="PF07687"/>
    </source>
</evidence>
<reference evidence="4 5" key="1">
    <citation type="journal article" date="2011" name="J. Bacteriol.">
        <title>Draft genome sequence of Sporolactobacillus inulinus strain CASD, an efficient D-lactic acid-producing bacterium with high-concentration lactate tolerance capability.</title>
        <authorList>
            <person name="Yu B."/>
            <person name="Su F."/>
            <person name="Wang L."/>
            <person name="Xu K."/>
            <person name="Zhao B."/>
            <person name="Xu P."/>
        </authorList>
    </citation>
    <scope>NUCLEOTIDE SEQUENCE [LARGE SCALE GENOMIC DNA]</scope>
    <source>
        <strain evidence="4 5">CASD</strain>
    </source>
</reference>
<dbReference type="GO" id="GO:0046872">
    <property type="term" value="F:metal ion binding"/>
    <property type="evidence" value="ECO:0007669"/>
    <property type="project" value="UniProtKB-KW"/>
</dbReference>
<dbReference type="Proteomes" id="UP000035553">
    <property type="component" value="Unassembled WGS sequence"/>
</dbReference>
<organism evidence="4 5">
    <name type="scientific">Sporolactobacillus inulinus CASD</name>
    <dbReference type="NCBI Taxonomy" id="1069536"/>
    <lineage>
        <taxon>Bacteria</taxon>
        <taxon>Bacillati</taxon>
        <taxon>Bacillota</taxon>
        <taxon>Bacilli</taxon>
        <taxon>Bacillales</taxon>
        <taxon>Sporolactobacillaceae</taxon>
        <taxon>Sporolactobacillus</taxon>
    </lineage>
</organism>
<evidence type="ECO:0000256" key="2">
    <source>
        <dbReference type="ARBA" id="ARBA00022801"/>
    </source>
</evidence>
<dbReference type="InterPro" id="IPR002933">
    <property type="entry name" value="Peptidase_M20"/>
</dbReference>